<dbReference type="EC" id="3.1.1.-" evidence="6"/>
<keyword evidence="4 6" id="KW-0134">Cell wall</keyword>
<dbReference type="AlphaFoldDB" id="A0A1J6IVY9"/>
<keyword evidence="5 6" id="KW-0961">Cell wall biogenesis/degradation</keyword>
<keyword evidence="6" id="KW-0378">Hydrolase</keyword>
<dbReference type="OrthoDB" id="2015280at2759"/>
<feature type="chain" id="PRO_5011808810" description="Pectin acetylesterase" evidence="6">
    <location>
        <begin position="22"/>
        <end position="404"/>
    </location>
</feature>
<dbReference type="GO" id="GO:0052793">
    <property type="term" value="F:pectin acetylesterase activity"/>
    <property type="evidence" value="ECO:0007669"/>
    <property type="project" value="TreeGrafter"/>
</dbReference>
<evidence type="ECO:0000256" key="1">
    <source>
        <dbReference type="ARBA" id="ARBA00003534"/>
    </source>
</evidence>
<dbReference type="Gramene" id="OIS99312">
    <property type="protein sequence ID" value="OIS99312"/>
    <property type="gene ID" value="A4A49_22076"/>
</dbReference>
<keyword evidence="6" id="KW-0964">Secreted</keyword>
<reference evidence="7" key="1">
    <citation type="submission" date="2016-11" db="EMBL/GenBank/DDBJ databases">
        <title>The genome of Nicotiana attenuata.</title>
        <authorList>
            <person name="Xu S."/>
            <person name="Brockmoeller T."/>
            <person name="Gaquerel E."/>
            <person name="Navarro A."/>
            <person name="Kuhl H."/>
            <person name="Gase K."/>
            <person name="Ling Z."/>
            <person name="Zhou W."/>
            <person name="Kreitzer C."/>
            <person name="Stanke M."/>
            <person name="Tang H."/>
            <person name="Lyons E."/>
            <person name="Pandey P."/>
            <person name="Pandey S.P."/>
            <person name="Timmermann B."/>
            <person name="Baldwin I.T."/>
        </authorList>
    </citation>
    <scope>NUCLEOTIDE SEQUENCE [LARGE SCALE GENOMIC DNA]</scope>
    <source>
        <strain evidence="7">UT</strain>
    </source>
</reference>
<dbReference type="PANTHER" id="PTHR21562:SF65">
    <property type="entry name" value="PECTIN ACETYLESTERASE"/>
    <property type="match status" value="1"/>
</dbReference>
<comment type="function">
    <text evidence="1 6">Hydrolyzes acetyl esters in homogalacturonan regions of pectin. In type I primary cell wall, galacturonic acid residues of pectin can be acetylated at the O-2 and O-3 positions. Decreasing the degree of acetylation of pectin gels in vitro alters their physical properties.</text>
</comment>
<keyword evidence="8" id="KW-1185">Reference proteome</keyword>
<protein>
    <recommendedName>
        <fullName evidence="6">Pectin acetylesterase</fullName>
        <ecNumber evidence="6">3.1.1.-</ecNumber>
    </recommendedName>
</protein>
<feature type="signal peptide" evidence="6">
    <location>
        <begin position="1"/>
        <end position="21"/>
    </location>
</feature>
<dbReference type="EMBL" id="MJEQ01037190">
    <property type="protein sequence ID" value="OIS99312.1"/>
    <property type="molecule type" value="Genomic_DNA"/>
</dbReference>
<comment type="subcellular location">
    <subcellularLocation>
        <location evidence="2 6">Secreted</location>
        <location evidence="2 6">Cell wall</location>
    </subcellularLocation>
</comment>
<evidence type="ECO:0000256" key="4">
    <source>
        <dbReference type="ARBA" id="ARBA00022512"/>
    </source>
</evidence>
<evidence type="ECO:0000256" key="6">
    <source>
        <dbReference type="RuleBase" id="RU363114"/>
    </source>
</evidence>
<dbReference type="OMA" id="SHISNCT"/>
<accession>A0A1J6IVY9</accession>
<evidence type="ECO:0000313" key="8">
    <source>
        <dbReference type="Proteomes" id="UP000187609"/>
    </source>
</evidence>
<comment type="caution">
    <text evidence="7">The sequence shown here is derived from an EMBL/GenBank/DDBJ whole genome shotgun (WGS) entry which is preliminary data.</text>
</comment>
<dbReference type="SMR" id="A0A1J6IVY9"/>
<dbReference type="InterPro" id="IPR004963">
    <property type="entry name" value="PAE/NOTUM"/>
</dbReference>
<dbReference type="Proteomes" id="UP000187609">
    <property type="component" value="Unassembled WGS sequence"/>
</dbReference>
<comment type="similarity">
    <text evidence="3 6">Belongs to the pectinacetylesterase family.</text>
</comment>
<dbReference type="GeneID" id="109231791"/>
<dbReference type="GO" id="GO:0009505">
    <property type="term" value="C:plant-type cell wall"/>
    <property type="evidence" value="ECO:0007669"/>
    <property type="project" value="TreeGrafter"/>
</dbReference>
<name>A0A1J6IVY9_NICAT</name>
<keyword evidence="6" id="KW-0732">Signal</keyword>
<dbReference type="PANTHER" id="PTHR21562">
    <property type="entry name" value="NOTUM-RELATED"/>
    <property type="match status" value="1"/>
</dbReference>
<evidence type="ECO:0000256" key="5">
    <source>
        <dbReference type="ARBA" id="ARBA00023316"/>
    </source>
</evidence>
<evidence type="ECO:0000256" key="3">
    <source>
        <dbReference type="ARBA" id="ARBA00005784"/>
    </source>
</evidence>
<evidence type="ECO:0000256" key="2">
    <source>
        <dbReference type="ARBA" id="ARBA00004191"/>
    </source>
</evidence>
<evidence type="ECO:0000313" key="7">
    <source>
        <dbReference type="EMBL" id="OIS99312.1"/>
    </source>
</evidence>
<sequence>MMVTFFLALLASSAMLTAIMAQQPQELKVNITILHSATAEGAVCLDGSPPAYHLDQGYGSGLLSWIIVVDGGGWCSSISDCQHRSNSGLGSSTNTLPPQVTFSGILHDDSRINPDFYNWNRVRVRYCDGSSFTGDVEDVDPDTKLYYRGARIFRAIMNDLSRKGMQTAENAILTGTSAGGLATILNCDKFKSLLPDDARVKCVADAAFFINAKAISGTLDIQDEYRRVVTLHGSAKNLPLSCTSIMEPSLCFFPRNVVPYVQTPFFIINSHYDSWQIIQNTNSRLVTFWSLNSEYLDPQHIWKHCKSHISNCTFIQRMIIQGYGVEFLKAFLGLTPSFTRGYFITSCYSHGEIVWTSYWFSPTSPRVLNKTIAEAVADWYFDRAGFHQYIHPYPCARDCALSTS</sequence>
<proteinExistence type="inferred from homology"/>
<organism evidence="7 8">
    <name type="scientific">Nicotiana attenuata</name>
    <name type="common">Coyote tobacco</name>
    <dbReference type="NCBI Taxonomy" id="49451"/>
    <lineage>
        <taxon>Eukaryota</taxon>
        <taxon>Viridiplantae</taxon>
        <taxon>Streptophyta</taxon>
        <taxon>Embryophyta</taxon>
        <taxon>Tracheophyta</taxon>
        <taxon>Spermatophyta</taxon>
        <taxon>Magnoliopsida</taxon>
        <taxon>eudicotyledons</taxon>
        <taxon>Gunneridae</taxon>
        <taxon>Pentapetalae</taxon>
        <taxon>asterids</taxon>
        <taxon>lamiids</taxon>
        <taxon>Solanales</taxon>
        <taxon>Solanaceae</taxon>
        <taxon>Nicotianoideae</taxon>
        <taxon>Nicotianeae</taxon>
        <taxon>Nicotiana</taxon>
    </lineage>
</organism>
<gene>
    <name evidence="7" type="primary">PAE8_11</name>
    <name evidence="7" type="ORF">A4A49_22076</name>
</gene>
<dbReference type="Pfam" id="PF03283">
    <property type="entry name" value="PAE"/>
    <property type="match status" value="1"/>
</dbReference>
<dbReference type="KEGG" id="nau:109231791"/>
<dbReference type="GO" id="GO:0071555">
    <property type="term" value="P:cell wall organization"/>
    <property type="evidence" value="ECO:0007669"/>
    <property type="project" value="UniProtKB-KW"/>
</dbReference>